<organism evidence="1 2">
    <name type="scientific">Tetrahymena thermophila (strain SB210)</name>
    <dbReference type="NCBI Taxonomy" id="312017"/>
    <lineage>
        <taxon>Eukaryota</taxon>
        <taxon>Sar</taxon>
        <taxon>Alveolata</taxon>
        <taxon>Ciliophora</taxon>
        <taxon>Intramacronucleata</taxon>
        <taxon>Oligohymenophorea</taxon>
        <taxon>Hymenostomatida</taxon>
        <taxon>Tetrahymenina</taxon>
        <taxon>Tetrahymenidae</taxon>
        <taxon>Tetrahymena</taxon>
    </lineage>
</organism>
<sequence>MAVIPPRSQNFIDYIYIDDHDGSYSRLIKRPNQLSFNSSQKEFISHDMQPFDFAKQYNKIVDNCSTTKEPNINNEIYKFQPRTIHPDKLKIPKYFLTMKSRSNGRAQRLYSTPFDVKGGEQKEQNYMVENKILEQNKDVNQKQLSKQMQIKQRQSIQEDEFVVNYTKLFINTQNKLLFDKQNQIRFSSLGKQRQDCMKIYDELKREQQQIWVDKIERKAANKQSGQNKKGIGQYFSGSSTENLANLENSLNTPSPTQNKTNYQTFINNKTQSNSMSNIPNTNSSKSMTNLQKIMAQLTTPKRDFFFTSNINFSQKKDKFVNKILHNVSSLKSLDEDSIIKSASKQIQSNLKQKKINFAHHRSKSVIVDRHSRQQSISQNYYTPLYQRKEFETFSQSLGNYSNNELIFQSPPNFSSLKSTKIPKLKTNSSSEALNSNYTKQYGKINNLNYSQDEDEFSYSYANNKNQFQSIQYSTPSLLDSSKDTAEDYDNKIINNMKQIIKKLNTSQQDEAIQIKQNSDDIQENQSPENNTGLKQENSISIKQFDRHKAIFNFLTKKKLPQQDIKTEPCQHSPLVKQQQYFTFNNHIPKNQAQINSKIIEKLNNFQKSVQDNQAFFQDTRGLNIKKQKSPTVKFGLSQEAQKKINEYQIRAKQQFRTIKI</sequence>
<dbReference type="Proteomes" id="UP000009168">
    <property type="component" value="Unassembled WGS sequence"/>
</dbReference>
<evidence type="ECO:0000313" key="2">
    <source>
        <dbReference type="Proteomes" id="UP000009168"/>
    </source>
</evidence>
<reference evidence="2" key="1">
    <citation type="journal article" date="2006" name="PLoS Biol.">
        <title>Macronuclear genome sequence of the ciliate Tetrahymena thermophila, a model eukaryote.</title>
        <authorList>
            <person name="Eisen J.A."/>
            <person name="Coyne R.S."/>
            <person name="Wu M."/>
            <person name="Wu D."/>
            <person name="Thiagarajan M."/>
            <person name="Wortman J.R."/>
            <person name="Badger J.H."/>
            <person name="Ren Q."/>
            <person name="Amedeo P."/>
            <person name="Jones K.M."/>
            <person name="Tallon L.J."/>
            <person name="Delcher A.L."/>
            <person name="Salzberg S.L."/>
            <person name="Silva J.C."/>
            <person name="Haas B.J."/>
            <person name="Majoros W.H."/>
            <person name="Farzad M."/>
            <person name="Carlton J.M."/>
            <person name="Smith R.K. Jr."/>
            <person name="Garg J."/>
            <person name="Pearlman R.E."/>
            <person name="Karrer K.M."/>
            <person name="Sun L."/>
            <person name="Manning G."/>
            <person name="Elde N.C."/>
            <person name="Turkewitz A.P."/>
            <person name="Asai D.J."/>
            <person name="Wilkes D.E."/>
            <person name="Wang Y."/>
            <person name="Cai H."/>
            <person name="Collins K."/>
            <person name="Stewart B.A."/>
            <person name="Lee S.R."/>
            <person name="Wilamowska K."/>
            <person name="Weinberg Z."/>
            <person name="Ruzzo W.L."/>
            <person name="Wloga D."/>
            <person name="Gaertig J."/>
            <person name="Frankel J."/>
            <person name="Tsao C.-C."/>
            <person name="Gorovsky M.A."/>
            <person name="Keeling P.J."/>
            <person name="Waller R.F."/>
            <person name="Patron N.J."/>
            <person name="Cherry J.M."/>
            <person name="Stover N.A."/>
            <person name="Krieger C.J."/>
            <person name="del Toro C."/>
            <person name="Ryder H.F."/>
            <person name="Williamson S.C."/>
            <person name="Barbeau R.A."/>
            <person name="Hamilton E.P."/>
            <person name="Orias E."/>
        </authorList>
    </citation>
    <scope>NUCLEOTIDE SEQUENCE [LARGE SCALE GENOMIC DNA]</scope>
    <source>
        <strain evidence="2">SB210</strain>
    </source>
</reference>
<name>I7MEU2_TETTS</name>
<accession>I7MEU2</accession>
<protein>
    <submittedName>
        <fullName evidence="1">Uncharacterized protein</fullName>
    </submittedName>
</protein>
<dbReference type="InParanoid" id="I7MEU2"/>
<proteinExistence type="predicted"/>
<keyword evidence="2" id="KW-1185">Reference proteome</keyword>
<evidence type="ECO:0000313" key="1">
    <source>
        <dbReference type="EMBL" id="EAR97604.2"/>
    </source>
</evidence>
<gene>
    <name evidence="1" type="ORF">TTHERM_00440540</name>
</gene>
<dbReference type="KEGG" id="tet:TTHERM_00440540"/>
<dbReference type="GeneID" id="7823714"/>
<dbReference type="AlphaFoldDB" id="I7MEU2"/>
<dbReference type="EMBL" id="GG662663">
    <property type="protein sequence ID" value="EAR97604.2"/>
    <property type="molecule type" value="Genomic_DNA"/>
</dbReference>
<dbReference type="RefSeq" id="XP_001017849.2">
    <property type="nucleotide sequence ID" value="XM_001017849.2"/>
</dbReference>